<evidence type="ECO:0000313" key="2">
    <source>
        <dbReference type="EMBL" id="AZA87945.1"/>
    </source>
</evidence>
<keyword evidence="1" id="KW-0812">Transmembrane</keyword>
<keyword evidence="1" id="KW-1133">Transmembrane helix</keyword>
<keyword evidence="5" id="KW-1185">Reference proteome</keyword>
<organism evidence="2 4">
    <name type="scientific">Chryseobacterium shandongense</name>
    <dbReference type="NCBI Taxonomy" id="1493872"/>
    <lineage>
        <taxon>Bacteria</taxon>
        <taxon>Pseudomonadati</taxon>
        <taxon>Bacteroidota</taxon>
        <taxon>Flavobacteriia</taxon>
        <taxon>Flavobacteriales</taxon>
        <taxon>Weeksellaceae</taxon>
        <taxon>Chryseobacterium group</taxon>
        <taxon>Chryseobacterium</taxon>
    </lineage>
</organism>
<feature type="transmembrane region" description="Helical" evidence="1">
    <location>
        <begin position="178"/>
        <end position="196"/>
    </location>
</feature>
<accession>A0AAD0YEJ5</accession>
<proteinExistence type="predicted"/>
<evidence type="ECO:0000313" key="3">
    <source>
        <dbReference type="EMBL" id="AZA96505.1"/>
    </source>
</evidence>
<evidence type="ECO:0000313" key="5">
    <source>
        <dbReference type="Proteomes" id="UP000281741"/>
    </source>
</evidence>
<name>A0AAD0YEJ5_9FLAO</name>
<feature type="transmembrane region" description="Helical" evidence="1">
    <location>
        <begin position="86"/>
        <end position="106"/>
    </location>
</feature>
<dbReference type="AlphaFoldDB" id="A0AAD0YEJ5"/>
<feature type="transmembrane region" description="Helical" evidence="1">
    <location>
        <begin position="143"/>
        <end position="166"/>
    </location>
</feature>
<dbReference type="Proteomes" id="UP000281741">
    <property type="component" value="Chromosome"/>
</dbReference>
<dbReference type="Proteomes" id="UP000274073">
    <property type="component" value="Chromosome"/>
</dbReference>
<feature type="transmembrane region" description="Helical" evidence="1">
    <location>
        <begin position="112"/>
        <end position="131"/>
    </location>
</feature>
<dbReference type="EMBL" id="CP033912">
    <property type="protein sequence ID" value="AZA96505.1"/>
    <property type="molecule type" value="Genomic_DNA"/>
</dbReference>
<sequence length="205" mass="23719">MITNVQEDEVELYLCSRKLYSPLLYEVKDHFISQISQLMNEKSLSFQEAFLETKISWKNELEMVKADVFSFKKIARIEKVVLQQQFCKMNIISALFSAVAFLLLIIQSDIFTILQILLLLAWIVLLGYNFAAGKMKLSNYMTLSFHPLLIRNILLGTGVILIAGILKFDYHEIADLQISKLFMVYCVSVQLQLMYFNSKKINVLI</sequence>
<evidence type="ECO:0000256" key="1">
    <source>
        <dbReference type="SAM" id="Phobius"/>
    </source>
</evidence>
<dbReference type="EMBL" id="CP033915">
    <property type="protein sequence ID" value="AZA87945.1"/>
    <property type="molecule type" value="Genomic_DNA"/>
</dbReference>
<evidence type="ECO:0000313" key="4">
    <source>
        <dbReference type="Proteomes" id="UP000274073"/>
    </source>
</evidence>
<protein>
    <submittedName>
        <fullName evidence="2">Uncharacterized protein</fullName>
    </submittedName>
</protein>
<reference evidence="4 5" key="1">
    <citation type="submission" date="2018-11" db="EMBL/GenBank/DDBJ databases">
        <title>Proposal to divide the Flavobacteriaceae and reorganize its genera based on Amino Acid Identity values calculated from whole genome sequences.</title>
        <authorList>
            <person name="Nicholson A.C."/>
            <person name="Gulvik C.A."/>
            <person name="Whitney A.M."/>
            <person name="Humrighouse B.W."/>
            <person name="Bell M."/>
            <person name="Holmes B."/>
            <person name="Steigerwalt A.G."/>
            <person name="Villarma A."/>
            <person name="Sheth M."/>
            <person name="Batra D."/>
            <person name="Pryor J."/>
            <person name="Bernardet J.-F."/>
            <person name="Hugo C."/>
            <person name="Kampfer P."/>
            <person name="Newman J."/>
            <person name="McQuiston J.R."/>
        </authorList>
    </citation>
    <scope>NUCLEOTIDE SEQUENCE [LARGE SCALE GENOMIC DNA]</scope>
    <source>
        <strain evidence="2 4">G0207</strain>
        <strain evidence="3 5">H5143</strain>
    </source>
</reference>
<dbReference type="RefSeq" id="WP_123854942.1">
    <property type="nucleotide sequence ID" value="NZ_CP033912.1"/>
</dbReference>
<keyword evidence="1" id="KW-0472">Membrane</keyword>
<gene>
    <name evidence="2" type="ORF">EG349_14640</name>
    <name evidence="3" type="ORF">EG353_13420</name>
</gene>